<protein>
    <submittedName>
        <fullName evidence="3">Galactosyl transferase GMA12/MNN10 domain protein</fullName>
    </submittedName>
</protein>
<evidence type="ECO:0000313" key="4">
    <source>
        <dbReference type="Proteomes" id="UP000054903"/>
    </source>
</evidence>
<keyword evidence="1" id="KW-0328">Glycosyltransferase</keyword>
<organism evidence="3 4">
    <name type="scientific">Caballeronia fortuita</name>
    <dbReference type="NCBI Taxonomy" id="1777138"/>
    <lineage>
        <taxon>Bacteria</taxon>
        <taxon>Pseudomonadati</taxon>
        <taxon>Pseudomonadota</taxon>
        <taxon>Betaproteobacteria</taxon>
        <taxon>Burkholderiales</taxon>
        <taxon>Burkholderiaceae</taxon>
        <taxon>Caballeronia</taxon>
    </lineage>
</organism>
<dbReference type="Gene3D" id="3.90.550.10">
    <property type="entry name" value="Spore Coat Polysaccharide Biosynthesis Protein SpsA, Chain A"/>
    <property type="match status" value="1"/>
</dbReference>
<dbReference type="InterPro" id="IPR008630">
    <property type="entry name" value="Glyco_trans_34"/>
</dbReference>
<dbReference type="RefSeq" id="WP_244158528.1">
    <property type="nucleotide sequence ID" value="NZ_FCNX02000005.1"/>
</dbReference>
<comment type="caution">
    <text evidence="3">The sequence shown here is derived from an EMBL/GenBank/DDBJ whole genome shotgun (WGS) entry which is preliminary data.</text>
</comment>
<sequence>MATHVISFFADDSARASLQNHHLYCERQGYTHEYVDASAIAWPQLRMIMKYQVLLRAVRACAEGDLILLLTQDCLLQSDIRCQTLMDARNADWIVSLDSDYVMASFQLWRNTAAARECVKRLCDNSKLGRGPVSESDLLLLLKPEPFYLQYEEIIAVAPAGLHASLAWLECRVLALALVDLPEAPRNYPVCAKLRDLLAEHINECQVEGRSYLAPQARNPARSAATYEVMNSQAPIALAVLYTPNIREYGEISEDNLRRYCVRHGYALHVYRDAPAQAQPGVSGNWLNPWVLLRHLPQHQWLFWIDADVLVIDQKEPLDPLLQRGDRVLTMDISWQPNSGVMGFRNTQENLRLLTEVEQRVKAISTNRPSTRAVAIRAFSSR</sequence>
<dbReference type="Pfam" id="PF05637">
    <property type="entry name" value="Glyco_transf_34"/>
    <property type="match status" value="1"/>
</dbReference>
<dbReference type="PANTHER" id="PTHR31306">
    <property type="entry name" value="ALPHA-1,6-MANNOSYLTRANSFERASE MNN11-RELATED"/>
    <property type="match status" value="1"/>
</dbReference>
<dbReference type="AlphaFoldDB" id="A0A158B8J8"/>
<gene>
    <name evidence="3" type="ORF">AWB77_02563</name>
</gene>
<dbReference type="STRING" id="1777138.AWB77_02563"/>
<accession>A0A158B8J8</accession>
<dbReference type="Proteomes" id="UP000054903">
    <property type="component" value="Unassembled WGS sequence"/>
</dbReference>
<dbReference type="InterPro" id="IPR029044">
    <property type="entry name" value="Nucleotide-diphossugar_trans"/>
</dbReference>
<keyword evidence="4" id="KW-1185">Reference proteome</keyword>
<evidence type="ECO:0000256" key="2">
    <source>
        <dbReference type="ARBA" id="ARBA00022679"/>
    </source>
</evidence>
<reference evidence="3" key="1">
    <citation type="submission" date="2016-01" db="EMBL/GenBank/DDBJ databases">
        <authorList>
            <person name="Peeters C."/>
        </authorList>
    </citation>
    <scope>NUCLEOTIDE SEQUENCE</scope>
    <source>
        <strain evidence="3">LMG 29320</strain>
    </source>
</reference>
<dbReference type="PANTHER" id="PTHR31306:SF4">
    <property type="entry name" value="ALPHA-1,2-GALACTOSYLTRANSFERASE"/>
    <property type="match status" value="1"/>
</dbReference>
<evidence type="ECO:0000313" key="3">
    <source>
        <dbReference type="EMBL" id="SAK66402.1"/>
    </source>
</evidence>
<dbReference type="GO" id="GO:0016757">
    <property type="term" value="F:glycosyltransferase activity"/>
    <property type="evidence" value="ECO:0007669"/>
    <property type="project" value="UniProtKB-KW"/>
</dbReference>
<dbReference type="GO" id="GO:0016020">
    <property type="term" value="C:membrane"/>
    <property type="evidence" value="ECO:0007669"/>
    <property type="project" value="InterPro"/>
</dbReference>
<proteinExistence type="predicted"/>
<dbReference type="GO" id="GO:0006487">
    <property type="term" value="P:protein N-linked glycosylation"/>
    <property type="evidence" value="ECO:0007669"/>
    <property type="project" value="TreeGrafter"/>
</dbReference>
<keyword evidence="2 3" id="KW-0808">Transferase</keyword>
<evidence type="ECO:0000256" key="1">
    <source>
        <dbReference type="ARBA" id="ARBA00022676"/>
    </source>
</evidence>
<dbReference type="EMBL" id="FCNX02000005">
    <property type="protein sequence ID" value="SAK66402.1"/>
    <property type="molecule type" value="Genomic_DNA"/>
</dbReference>
<name>A0A158B8J8_9BURK</name>